<evidence type="ECO:0000313" key="2">
    <source>
        <dbReference type="EMBL" id="MDA5623594.1"/>
    </source>
</evidence>
<accession>A0A9X3UQX7</accession>
<name>A0A9X3UQX7_PASMD</name>
<keyword evidence="1" id="KW-0732">Signal</keyword>
<dbReference type="EMBL" id="JANJHC010000019">
    <property type="protein sequence ID" value="MDA5623594.1"/>
    <property type="molecule type" value="Genomic_DNA"/>
</dbReference>
<dbReference type="AlphaFoldDB" id="A0A9X3UQX7"/>
<dbReference type="SUPFAM" id="SSF53850">
    <property type="entry name" value="Periplasmic binding protein-like II"/>
    <property type="match status" value="1"/>
</dbReference>
<dbReference type="Proteomes" id="UP001145481">
    <property type="component" value="Unassembled WGS sequence"/>
</dbReference>
<dbReference type="PANTHER" id="PTHR30006">
    <property type="entry name" value="THIAMINE-BINDING PERIPLASMIC PROTEIN-RELATED"/>
    <property type="match status" value="1"/>
</dbReference>
<dbReference type="RefSeq" id="WP_229026041.1">
    <property type="nucleotide sequence ID" value="NZ_JADMLJ010000021.1"/>
</dbReference>
<reference evidence="2" key="1">
    <citation type="submission" date="2022-07" db="EMBL/GenBank/DDBJ databases">
        <title>Genome-based characterization of novel serogroup A variants of Pasteurella multocida.</title>
        <authorList>
            <person name="Prajapati A."/>
            <person name="Yogisharadhya R."/>
            <person name="Mohanty N."/>
            <person name="Chanda M."/>
            <person name="Mendem S.K."/>
            <person name="Siddaramappa S."/>
            <person name="Shivachandra S.B."/>
        </authorList>
    </citation>
    <scope>NUCLEOTIDE SEQUENCE</scope>
    <source>
        <strain evidence="2">NIVEDIPm19</strain>
    </source>
</reference>
<evidence type="ECO:0000256" key="1">
    <source>
        <dbReference type="ARBA" id="ARBA00022729"/>
    </source>
</evidence>
<sequence>MRSKRQNYIIYFVVTLLAFIHPIKAEELVIGTTFALEGVQHLIKEWNKQPDSFPITTLNRTSASLNQLLSTEKAREVDLILSSSPMLFYNLQHKNKLAPLPPNIEHDTRFLPDLLQPTTVAFALSGYGMLFNIPLLQQTHLPFPQSWQDLTHPDLQGLVIISSPTRSDTNHIMVEALLQRYGWQQGWELIEKIMLNVGTISSRSFGVVDKVQANLGAVGITIDNYAHILTTQDQSHLAFHYFPDFPISPTFIAVVAESRKKQHAFRFIRFLLSATGQQILTDPQMSKYPITPLPASHPQAALQQQLFAQPPLNYHLLIKRQELVKLLFEQQITHRLSLLKEHWHLLHQKERALNRPLPELRQILTALPVSAEQAENDDYLTHFNRNQELLNWQHFFIAQQLAFVNALENQE</sequence>
<organism evidence="2 3">
    <name type="scientific">Pasteurella multocida</name>
    <dbReference type="NCBI Taxonomy" id="747"/>
    <lineage>
        <taxon>Bacteria</taxon>
        <taxon>Pseudomonadati</taxon>
        <taxon>Pseudomonadota</taxon>
        <taxon>Gammaproteobacteria</taxon>
        <taxon>Pasteurellales</taxon>
        <taxon>Pasteurellaceae</taxon>
        <taxon>Pasteurella</taxon>
    </lineage>
</organism>
<dbReference type="Pfam" id="PF13343">
    <property type="entry name" value="SBP_bac_6"/>
    <property type="match status" value="1"/>
</dbReference>
<gene>
    <name evidence="2" type="ORF">NM948_08605</name>
</gene>
<evidence type="ECO:0000313" key="3">
    <source>
        <dbReference type="Proteomes" id="UP001145481"/>
    </source>
</evidence>
<protein>
    <submittedName>
        <fullName evidence="2">ABC transporter substrate-binding protein</fullName>
    </submittedName>
</protein>
<dbReference type="GO" id="GO:0030288">
    <property type="term" value="C:outer membrane-bounded periplasmic space"/>
    <property type="evidence" value="ECO:0007669"/>
    <property type="project" value="TreeGrafter"/>
</dbReference>
<proteinExistence type="predicted"/>
<comment type="caution">
    <text evidence="2">The sequence shown here is derived from an EMBL/GenBank/DDBJ whole genome shotgun (WGS) entry which is preliminary data.</text>
</comment>
<dbReference type="PANTHER" id="PTHR30006:SF25">
    <property type="entry name" value="PHOSPHOGLYCERATE TRANSPORT REGULATORY PROTEIN PGTC"/>
    <property type="match status" value="1"/>
</dbReference>
<dbReference type="Gene3D" id="3.40.190.10">
    <property type="entry name" value="Periplasmic binding protein-like II"/>
    <property type="match status" value="2"/>
</dbReference>